<feature type="region of interest" description="Disordered" evidence="1">
    <location>
        <begin position="97"/>
        <end position="116"/>
    </location>
</feature>
<dbReference type="PANTHER" id="PTHR24637">
    <property type="entry name" value="COLLAGEN"/>
    <property type="match status" value="1"/>
</dbReference>
<proteinExistence type="predicted"/>
<dbReference type="EMBL" id="CAEZZG010000015">
    <property type="protein sequence ID" value="CAB4758889.1"/>
    <property type="molecule type" value="Genomic_DNA"/>
</dbReference>
<evidence type="ECO:0000313" key="2">
    <source>
        <dbReference type="EMBL" id="CAB4758889.1"/>
    </source>
</evidence>
<dbReference type="InterPro" id="IPR008160">
    <property type="entry name" value="Collagen"/>
</dbReference>
<gene>
    <name evidence="2" type="ORF">UFOPK2844_00954</name>
</gene>
<reference evidence="2" key="1">
    <citation type="submission" date="2020-05" db="EMBL/GenBank/DDBJ databases">
        <authorList>
            <person name="Chiriac C."/>
            <person name="Salcher M."/>
            <person name="Ghai R."/>
            <person name="Kavagutti S V."/>
        </authorList>
    </citation>
    <scope>NUCLEOTIDE SEQUENCE</scope>
</reference>
<name>A0A6J6UKC2_9ZZZZ</name>
<organism evidence="2">
    <name type="scientific">freshwater metagenome</name>
    <dbReference type="NCBI Taxonomy" id="449393"/>
    <lineage>
        <taxon>unclassified sequences</taxon>
        <taxon>metagenomes</taxon>
        <taxon>ecological metagenomes</taxon>
    </lineage>
</organism>
<dbReference type="AlphaFoldDB" id="A0A6J6UKC2"/>
<protein>
    <submittedName>
        <fullName evidence="2">Unannotated protein</fullName>
    </submittedName>
</protein>
<evidence type="ECO:0000256" key="1">
    <source>
        <dbReference type="SAM" id="MobiDB-lite"/>
    </source>
</evidence>
<feature type="region of interest" description="Disordered" evidence="1">
    <location>
        <begin position="133"/>
        <end position="197"/>
    </location>
</feature>
<accession>A0A6J6UKC2</accession>
<dbReference type="PANTHER" id="PTHR24637:SF421">
    <property type="entry name" value="CUTICLE COLLAGEN DPY-2"/>
    <property type="match status" value="1"/>
</dbReference>
<feature type="compositionally biased region" description="Low complexity" evidence="1">
    <location>
        <begin position="146"/>
        <end position="167"/>
    </location>
</feature>
<dbReference type="Pfam" id="PF01391">
    <property type="entry name" value="Collagen"/>
    <property type="match status" value="1"/>
</dbReference>
<feature type="compositionally biased region" description="Low complexity" evidence="1">
    <location>
        <begin position="188"/>
        <end position="197"/>
    </location>
</feature>
<sequence>MISPKHSKIFALALTSFLLTGTLSTLNAAQANTLKKISISKAGRVVTPGINTLLSGKGAPKSAVGINGDFYIDTNTMNIYGPKAKGKWPAAVSLKGTAGTNGTNGSNGSTGSTGATGAKGVATNGIDGATGATGASGSSGSGSSGAAGATGATGPAGPTGTPGSTGAQGPIGTTGNAGPTGGQGTIGNTGPAGATGPAGSNEVAVYNLTVVGGTTQWFLSSGIPTSLFSNPFGNLQPNTKYRFTIIVNGVTNWSGFADLSVGSVVALSGAGSTLDYSTHYGFGNNTNAEFALTFNFSFLHEGTVVVGSNVSSLNVSVIDGTGWSELLSKTHVFYMNATAYVQIA</sequence>
<feature type="compositionally biased region" description="Gly residues" evidence="1">
    <location>
        <begin position="178"/>
        <end position="187"/>
    </location>
</feature>